<dbReference type="InterPro" id="IPR000835">
    <property type="entry name" value="HTH_MarR-typ"/>
</dbReference>
<protein>
    <recommendedName>
        <fullName evidence="1">HTH marR-type domain-containing protein</fullName>
    </recommendedName>
</protein>
<dbReference type="PROSITE" id="PS50995">
    <property type="entry name" value="HTH_MARR_2"/>
    <property type="match status" value="1"/>
</dbReference>
<evidence type="ECO:0000259" key="1">
    <source>
        <dbReference type="PROSITE" id="PS50995"/>
    </source>
</evidence>
<feature type="domain" description="HTH marR-type" evidence="1">
    <location>
        <begin position="1"/>
        <end position="112"/>
    </location>
</feature>
<dbReference type="InterPro" id="IPR039422">
    <property type="entry name" value="MarR/SlyA-like"/>
</dbReference>
<dbReference type="EMBL" id="BAAAYL010000001">
    <property type="protein sequence ID" value="GAA3380197.1"/>
    <property type="molecule type" value="Genomic_DNA"/>
</dbReference>
<dbReference type="Gene3D" id="1.10.10.10">
    <property type="entry name" value="Winged helix-like DNA-binding domain superfamily/Winged helix DNA-binding domain"/>
    <property type="match status" value="1"/>
</dbReference>
<comment type="caution">
    <text evidence="3">The sequence shown here is derived from an EMBL/GenBank/DDBJ whole genome shotgun (WGS) entry which is preliminary data.</text>
</comment>
<proteinExistence type="predicted"/>
<dbReference type="PANTHER" id="PTHR33164:SF89">
    <property type="entry name" value="MARR FAMILY REGULATORY PROTEIN"/>
    <property type="match status" value="1"/>
</dbReference>
<dbReference type="Proteomes" id="UP001499990">
    <property type="component" value="Unassembled WGS sequence"/>
</dbReference>
<evidence type="ECO:0000313" key="2">
    <source>
        <dbReference type="EMBL" id="GAA3367496.1"/>
    </source>
</evidence>
<dbReference type="InterPro" id="IPR036390">
    <property type="entry name" value="WH_DNA-bd_sf"/>
</dbReference>
<organism evidence="3 4">
    <name type="scientific">Streptomyces sannanensis</name>
    <dbReference type="NCBI Taxonomy" id="285536"/>
    <lineage>
        <taxon>Bacteria</taxon>
        <taxon>Bacillati</taxon>
        <taxon>Actinomycetota</taxon>
        <taxon>Actinomycetes</taxon>
        <taxon>Kitasatosporales</taxon>
        <taxon>Streptomycetaceae</taxon>
        <taxon>Streptomyces</taxon>
    </lineage>
</organism>
<keyword evidence="4" id="KW-1185">Reference proteome</keyword>
<reference evidence="4" key="2">
    <citation type="journal article" date="2019" name="Int. J. Syst. Evol. Microbiol.">
        <title>The Global Catalogue of Microorganisms (GCM) 10K type strain sequencing project: providing services to taxonomists for standard genome sequencing and annotation.</title>
        <authorList>
            <consortium name="The Broad Institute Genomics Platform"/>
            <consortium name="The Broad Institute Genome Sequencing Center for Infectious Disease"/>
            <person name="Wu L."/>
            <person name="Ma J."/>
        </authorList>
    </citation>
    <scope>NUCLEOTIDE SEQUENCE [LARGE SCALE GENOMIC DNA]</scope>
    <source>
        <strain evidence="4">JCM 9651</strain>
    </source>
</reference>
<dbReference type="PANTHER" id="PTHR33164">
    <property type="entry name" value="TRANSCRIPTIONAL REGULATOR, MARR FAMILY"/>
    <property type="match status" value="1"/>
</dbReference>
<dbReference type="Pfam" id="PF12802">
    <property type="entry name" value="MarR_2"/>
    <property type="match status" value="1"/>
</dbReference>
<name>A0ABP6SLR2_9ACTN</name>
<accession>A0ABP6SLR2</accession>
<evidence type="ECO:0000313" key="3">
    <source>
        <dbReference type="EMBL" id="GAA3380197.1"/>
    </source>
</evidence>
<dbReference type="RefSeq" id="WP_345033815.1">
    <property type="nucleotide sequence ID" value="NZ_BAAAYL010000001.1"/>
</dbReference>
<dbReference type="SMART" id="SM00347">
    <property type="entry name" value="HTH_MARR"/>
    <property type="match status" value="1"/>
</dbReference>
<reference evidence="3" key="3">
    <citation type="submission" date="2023-12" db="EMBL/GenBank/DDBJ databases">
        <authorList>
            <person name="Sun Q."/>
            <person name="Inoue M."/>
        </authorList>
    </citation>
    <scope>NUCLEOTIDE SEQUENCE</scope>
    <source>
        <strain evidence="3">JCM 9651</strain>
    </source>
</reference>
<dbReference type="SUPFAM" id="SSF46785">
    <property type="entry name" value="Winged helix' DNA-binding domain"/>
    <property type="match status" value="1"/>
</dbReference>
<dbReference type="PRINTS" id="PR00598">
    <property type="entry name" value="HTHMARR"/>
</dbReference>
<reference evidence="3" key="1">
    <citation type="journal article" date="2014" name="Int. J. Syst. Evol. Microbiol.">
        <title>Complete genome of a new Firmicutes species belonging to the dominant human colonic microbiota ('Ruminococcus bicirculans') reveals two chromosomes and a selective capacity to utilize plant glucans.</title>
        <authorList>
            <consortium name="NISC Comparative Sequencing Program"/>
            <person name="Wegmann U."/>
            <person name="Louis P."/>
            <person name="Goesmann A."/>
            <person name="Henrissat B."/>
            <person name="Duncan S.H."/>
            <person name="Flint H.J."/>
        </authorList>
    </citation>
    <scope>NUCLEOTIDE SEQUENCE</scope>
    <source>
        <strain evidence="3">JCM 9651</strain>
    </source>
</reference>
<dbReference type="EMBL" id="BAAAYL010000001">
    <property type="protein sequence ID" value="GAA3367496.1"/>
    <property type="molecule type" value="Genomic_DNA"/>
</dbReference>
<sequence length="133" mass="14526">MDVVGGLAPPDVGLLRMIAGQPGRSQRSLAAELGVVPSRVVTLIDNLDDKGLVERRRSTEDRRNHVLYLSAEGQRVLDEMRKVASAHEEDVCSALDLDQRAQLTALLARIADQQGLTPGVHPGYRHLSKGRRA</sequence>
<evidence type="ECO:0000313" key="4">
    <source>
        <dbReference type="Proteomes" id="UP001499990"/>
    </source>
</evidence>
<dbReference type="InterPro" id="IPR036388">
    <property type="entry name" value="WH-like_DNA-bd_sf"/>
</dbReference>
<gene>
    <name evidence="2" type="ORF">GCM10020367_02000</name>
    <name evidence="3" type="ORF">GCM10020367_66840</name>
</gene>